<keyword evidence="1" id="KW-0732">Signal</keyword>
<gene>
    <name evidence="3" type="ORF">FP2506_16609</name>
    <name evidence="4" type="ORF">FP2506_17199</name>
</gene>
<dbReference type="PANTHER" id="PTHR10900:SF77">
    <property type="entry name" value="FI19380P1"/>
    <property type="match status" value="1"/>
</dbReference>
<evidence type="ECO:0000313" key="4">
    <source>
        <dbReference type="EMBL" id="EAU42191.1"/>
    </source>
</evidence>
<dbReference type="HOGENOM" id="CLU_031281_4_1_5"/>
<dbReference type="GO" id="GO:0005615">
    <property type="term" value="C:extracellular space"/>
    <property type="evidence" value="ECO:0007669"/>
    <property type="project" value="TreeGrafter"/>
</dbReference>
<protein>
    <recommendedName>
        <fullName evidence="2">FAS1 domain-containing protein</fullName>
    </recommendedName>
</protein>
<feature type="domain" description="FAS1" evidence="2">
    <location>
        <begin position="31"/>
        <end position="175"/>
    </location>
</feature>
<accession>Q0G2J0</accession>
<feature type="signal peptide" evidence="1">
    <location>
        <begin position="1"/>
        <end position="26"/>
    </location>
</feature>
<dbReference type="Pfam" id="PF02469">
    <property type="entry name" value="Fasciclin"/>
    <property type="match status" value="1"/>
</dbReference>
<dbReference type="InterPro" id="IPR000782">
    <property type="entry name" value="FAS1_domain"/>
</dbReference>
<dbReference type="SUPFAM" id="SSF82153">
    <property type="entry name" value="FAS1 domain"/>
    <property type="match status" value="1"/>
</dbReference>
<dbReference type="Gene3D" id="2.30.180.10">
    <property type="entry name" value="FAS1 domain"/>
    <property type="match status" value="1"/>
</dbReference>
<dbReference type="PROSITE" id="PS50213">
    <property type="entry name" value="FAS1"/>
    <property type="match status" value="1"/>
</dbReference>
<dbReference type="FunFam" id="2.30.180.10:FF:000014">
    <property type="entry name" value="Stabilin 1"/>
    <property type="match status" value="1"/>
</dbReference>
<dbReference type="InterPro" id="IPR050904">
    <property type="entry name" value="Adhesion/Biosynth-related"/>
</dbReference>
<evidence type="ECO:0000256" key="1">
    <source>
        <dbReference type="SAM" id="SignalP"/>
    </source>
</evidence>
<evidence type="ECO:0000313" key="5">
    <source>
        <dbReference type="Proteomes" id="UP000004310"/>
    </source>
</evidence>
<evidence type="ECO:0000259" key="2">
    <source>
        <dbReference type="PROSITE" id="PS50213"/>
    </source>
</evidence>
<name>Q0G2J0_9HYPH</name>
<evidence type="ECO:0000313" key="3">
    <source>
        <dbReference type="EMBL" id="EAU42073.1"/>
    </source>
</evidence>
<comment type="caution">
    <text evidence="4">The sequence shown here is derived from an EMBL/GenBank/DDBJ whole genome shotgun (WGS) entry which is preliminary data.</text>
</comment>
<reference evidence="4 5" key="1">
    <citation type="journal article" date="2010" name="J. Bacteriol.">
        <title>Genome sequence of Fulvimarina pelagi HTCC2506T, a Mn(II)-oxidizing alphaproteobacterium possessing an aerobic anoxygenic photosynthetic gene cluster and Xanthorhodopsin.</title>
        <authorList>
            <person name="Kang I."/>
            <person name="Oh H.M."/>
            <person name="Lim S.I."/>
            <person name="Ferriera S."/>
            <person name="Giovannoni S.J."/>
            <person name="Cho J.C."/>
        </authorList>
    </citation>
    <scope>NUCLEOTIDE SEQUENCE [LARGE SCALE GENOMIC DNA]</scope>
    <source>
        <strain evidence="4 5">HTCC2506</strain>
    </source>
</reference>
<dbReference type="AlphaFoldDB" id="Q0G2J0"/>
<feature type="chain" id="PRO_5007698354" description="FAS1 domain-containing protein" evidence="1">
    <location>
        <begin position="27"/>
        <end position="180"/>
    </location>
</feature>
<dbReference type="InterPro" id="IPR036378">
    <property type="entry name" value="FAS1_dom_sf"/>
</dbReference>
<dbReference type="eggNOG" id="COG2335">
    <property type="taxonomic scope" value="Bacteria"/>
</dbReference>
<organism evidence="4 5">
    <name type="scientific">Fulvimarina pelagi HTCC2506</name>
    <dbReference type="NCBI Taxonomy" id="314231"/>
    <lineage>
        <taxon>Bacteria</taxon>
        <taxon>Pseudomonadati</taxon>
        <taxon>Pseudomonadota</taxon>
        <taxon>Alphaproteobacteria</taxon>
        <taxon>Hyphomicrobiales</taxon>
        <taxon>Aurantimonadaceae</taxon>
        <taxon>Fulvimarina</taxon>
    </lineage>
</organism>
<dbReference type="EMBL" id="AATP01000002">
    <property type="protein sequence ID" value="EAU42073.1"/>
    <property type="molecule type" value="Genomic_DNA"/>
</dbReference>
<dbReference type="PANTHER" id="PTHR10900">
    <property type="entry name" value="PERIOSTIN-RELATED"/>
    <property type="match status" value="1"/>
</dbReference>
<dbReference type="SMART" id="SM00554">
    <property type="entry name" value="FAS1"/>
    <property type="match status" value="1"/>
</dbReference>
<keyword evidence="5" id="KW-1185">Reference proteome</keyword>
<sequence>MMFKPFLRNAAIATLLVTGTAGSAIAQDNASGTIVEVATSTDSLSTLVSAVEAAGLAETLSGEGPFTVFAPTNEAFEALPDGTLDTLLEAENKAQLEGILTYHVVPTEAKAEAVVKMIEDDGGEHPVTTVNGAELTLSMEGENVVVTDAAGNKATVTQADVEASNGVVHVIDAVLMPEAM</sequence>
<proteinExistence type="predicted"/>
<dbReference type="EMBL" id="AATP01000002">
    <property type="protein sequence ID" value="EAU42191.1"/>
    <property type="molecule type" value="Genomic_DNA"/>
</dbReference>
<dbReference type="Proteomes" id="UP000004310">
    <property type="component" value="Unassembled WGS sequence"/>
</dbReference>